<protein>
    <submittedName>
        <fullName evidence="1">Uncharacterized protein</fullName>
    </submittedName>
</protein>
<dbReference type="EMBL" id="GBXM01083352">
    <property type="protein sequence ID" value="JAH25225.1"/>
    <property type="molecule type" value="Transcribed_RNA"/>
</dbReference>
<reference evidence="1" key="2">
    <citation type="journal article" date="2015" name="Fish Shellfish Immunol.">
        <title>Early steps in the European eel (Anguilla anguilla)-Vibrio vulnificus interaction in the gills: Role of the RtxA13 toxin.</title>
        <authorList>
            <person name="Callol A."/>
            <person name="Pajuelo D."/>
            <person name="Ebbesson L."/>
            <person name="Teles M."/>
            <person name="MacKenzie S."/>
            <person name="Amaro C."/>
        </authorList>
    </citation>
    <scope>NUCLEOTIDE SEQUENCE</scope>
</reference>
<evidence type="ECO:0000313" key="1">
    <source>
        <dbReference type="EMBL" id="JAH25225.1"/>
    </source>
</evidence>
<sequence>MRVLVLFLAETNSGSVLRRCYGR</sequence>
<reference evidence="1" key="1">
    <citation type="submission" date="2014-11" db="EMBL/GenBank/DDBJ databases">
        <authorList>
            <person name="Amaro Gonzalez C."/>
        </authorList>
    </citation>
    <scope>NUCLEOTIDE SEQUENCE</scope>
</reference>
<proteinExistence type="predicted"/>
<accession>A0A0E9R9T1</accession>
<dbReference type="AlphaFoldDB" id="A0A0E9R9T1"/>
<name>A0A0E9R9T1_ANGAN</name>
<organism evidence="1">
    <name type="scientific">Anguilla anguilla</name>
    <name type="common">European freshwater eel</name>
    <name type="synonym">Muraena anguilla</name>
    <dbReference type="NCBI Taxonomy" id="7936"/>
    <lineage>
        <taxon>Eukaryota</taxon>
        <taxon>Metazoa</taxon>
        <taxon>Chordata</taxon>
        <taxon>Craniata</taxon>
        <taxon>Vertebrata</taxon>
        <taxon>Euteleostomi</taxon>
        <taxon>Actinopterygii</taxon>
        <taxon>Neopterygii</taxon>
        <taxon>Teleostei</taxon>
        <taxon>Anguilliformes</taxon>
        <taxon>Anguillidae</taxon>
        <taxon>Anguilla</taxon>
    </lineage>
</organism>